<dbReference type="WBParaSite" id="SCUD_0002113701-mRNA-1">
    <property type="protein sequence ID" value="SCUD_0002113701-mRNA-1"/>
    <property type="gene ID" value="SCUD_0002113701"/>
</dbReference>
<reference evidence="4" key="1">
    <citation type="submission" date="2016-06" db="UniProtKB">
        <authorList>
            <consortium name="WormBaseParasite"/>
        </authorList>
    </citation>
    <scope>IDENTIFICATION</scope>
</reference>
<gene>
    <name evidence="2" type="ORF">SCUD_LOCUS21134</name>
</gene>
<name>A0A183L1D5_9TREM</name>
<reference evidence="2 3" key="2">
    <citation type="submission" date="2018-11" db="EMBL/GenBank/DDBJ databases">
        <authorList>
            <consortium name="Pathogen Informatics"/>
        </authorList>
    </citation>
    <scope>NUCLEOTIDE SEQUENCE [LARGE SCALE GENOMIC DNA]</scope>
    <source>
        <strain evidence="2">Dakar</strain>
        <strain evidence="3">Dakar, Senegal</strain>
    </source>
</reference>
<keyword evidence="3" id="KW-1185">Reference proteome</keyword>
<dbReference type="AlphaFoldDB" id="A0A183L1D5"/>
<feature type="region of interest" description="Disordered" evidence="1">
    <location>
        <begin position="94"/>
        <end position="138"/>
    </location>
</feature>
<evidence type="ECO:0000313" key="2">
    <source>
        <dbReference type="EMBL" id="VDP74460.1"/>
    </source>
</evidence>
<proteinExistence type="predicted"/>
<feature type="region of interest" description="Disordered" evidence="1">
    <location>
        <begin position="44"/>
        <end position="72"/>
    </location>
</feature>
<evidence type="ECO:0000313" key="3">
    <source>
        <dbReference type="Proteomes" id="UP000279833"/>
    </source>
</evidence>
<dbReference type="Proteomes" id="UP000279833">
    <property type="component" value="Unassembled WGS sequence"/>
</dbReference>
<feature type="compositionally biased region" description="Polar residues" evidence="1">
    <location>
        <begin position="45"/>
        <end position="54"/>
    </location>
</feature>
<sequence length="138" mass="15878">MNDNLKWVDEALTSTCQELLCSKKHLHKEWISMETLDKLQERMNKGTTTNNSQTRAEKVQAQAEYPEANKQVKRSIGADKQIYVKELATTTEKAARQGNMKQLYDTTKRPTGKYGKPERPVKYKASQSPIFKNRGTNR</sequence>
<organism evidence="4">
    <name type="scientific">Schistosoma curassoni</name>
    <dbReference type="NCBI Taxonomy" id="6186"/>
    <lineage>
        <taxon>Eukaryota</taxon>
        <taxon>Metazoa</taxon>
        <taxon>Spiralia</taxon>
        <taxon>Lophotrochozoa</taxon>
        <taxon>Platyhelminthes</taxon>
        <taxon>Trematoda</taxon>
        <taxon>Digenea</taxon>
        <taxon>Strigeidida</taxon>
        <taxon>Schistosomatoidea</taxon>
        <taxon>Schistosomatidae</taxon>
        <taxon>Schistosoma</taxon>
    </lineage>
</organism>
<feature type="compositionally biased region" description="Polar residues" evidence="1">
    <location>
        <begin position="125"/>
        <end position="138"/>
    </location>
</feature>
<evidence type="ECO:0000313" key="4">
    <source>
        <dbReference type="WBParaSite" id="SCUD_0002113701-mRNA-1"/>
    </source>
</evidence>
<evidence type="ECO:0000256" key="1">
    <source>
        <dbReference type="SAM" id="MobiDB-lite"/>
    </source>
</evidence>
<dbReference type="EMBL" id="UZAK01045880">
    <property type="protein sequence ID" value="VDP74460.1"/>
    <property type="molecule type" value="Genomic_DNA"/>
</dbReference>
<accession>A0A183L1D5</accession>
<protein>
    <submittedName>
        <fullName evidence="4">Reverse transcriptase domain-containing protein</fullName>
    </submittedName>
</protein>